<evidence type="ECO:0000313" key="1">
    <source>
        <dbReference type="EMBL" id="SEO53827.1"/>
    </source>
</evidence>
<reference evidence="2" key="1">
    <citation type="submission" date="2016-10" db="EMBL/GenBank/DDBJ databases">
        <authorList>
            <person name="Varghese N."/>
            <person name="Submissions S."/>
        </authorList>
    </citation>
    <scope>NUCLEOTIDE SEQUENCE [LARGE SCALE GENOMIC DNA]</scope>
    <source>
        <strain evidence="2">Gh-48</strain>
    </source>
</reference>
<proteinExistence type="predicted"/>
<dbReference type="AlphaFoldDB" id="A0A1H8QIS6"/>
<name>A0A1H8QIS6_9SPHI</name>
<evidence type="ECO:0008006" key="3">
    <source>
        <dbReference type="Google" id="ProtNLM"/>
    </source>
</evidence>
<dbReference type="PANTHER" id="PTHR38567">
    <property type="entry name" value="DUF4291 DOMAIN-CONTAINING PROTEIN"/>
    <property type="match status" value="1"/>
</dbReference>
<dbReference type="RefSeq" id="WP_091216223.1">
    <property type="nucleotide sequence ID" value="NZ_FOCL01000009.1"/>
</dbReference>
<accession>A0A1H8QIS6</accession>
<dbReference type="OrthoDB" id="65842at2"/>
<dbReference type="EMBL" id="FOCL01000009">
    <property type="protein sequence ID" value="SEO53827.1"/>
    <property type="molecule type" value="Genomic_DNA"/>
</dbReference>
<dbReference type="Proteomes" id="UP000198942">
    <property type="component" value="Unassembled WGS sequence"/>
</dbReference>
<dbReference type="Pfam" id="PF14124">
    <property type="entry name" value="DUF4291"/>
    <property type="match status" value="1"/>
</dbReference>
<keyword evidence="2" id="KW-1185">Reference proteome</keyword>
<organism evidence="1 2">
    <name type="scientific">Mucilaginibacter gossypiicola</name>
    <dbReference type="NCBI Taxonomy" id="551995"/>
    <lineage>
        <taxon>Bacteria</taxon>
        <taxon>Pseudomonadati</taxon>
        <taxon>Bacteroidota</taxon>
        <taxon>Sphingobacteriia</taxon>
        <taxon>Sphingobacteriales</taxon>
        <taxon>Sphingobacteriaceae</taxon>
        <taxon>Mucilaginibacter</taxon>
    </lineage>
</organism>
<dbReference type="STRING" id="551995.SAMN05192574_10914"/>
<protein>
    <recommendedName>
        <fullName evidence="3">DUF4291 domain-containing protein</fullName>
    </recommendedName>
</protein>
<sequence>MNIITEFYKRGLEHWPKTGQHILVHQTEEEIVVYQAYKKSIARFAAENQFLGGSEYSYSRMSWIKPNFLWMMYRCGWAEKENQESVLALWIKKKDFESVLNEAVISSFNPHYYVSHEQWRANLGQKEVRLQWDPDHDPYGHKQERRAIQLGLKGNVLENFGKKQITRIEDITDFVKQQKQLLDAGRINELLVPIETVYKTTNAALNQRVGIDLQ</sequence>
<dbReference type="PANTHER" id="PTHR38567:SF1">
    <property type="entry name" value="DUF4291 DOMAIN-CONTAINING PROTEIN"/>
    <property type="match status" value="1"/>
</dbReference>
<dbReference type="InterPro" id="IPR025633">
    <property type="entry name" value="DUF4291"/>
</dbReference>
<evidence type="ECO:0000313" key="2">
    <source>
        <dbReference type="Proteomes" id="UP000198942"/>
    </source>
</evidence>
<gene>
    <name evidence="1" type="ORF">SAMN05192574_10914</name>
</gene>